<reference evidence="4 5" key="1">
    <citation type="journal article" date="2013" name="Biodegradation">
        <title>Quantitative proteomic analysis of ibuprofen-degrading Patulibacter sp. strain I11.</title>
        <authorList>
            <person name="Almeida B."/>
            <person name="Kjeldal H."/>
            <person name="Lolas I."/>
            <person name="Knudsen A.D."/>
            <person name="Carvalho G."/>
            <person name="Nielsen K.L."/>
            <person name="Barreto Crespo M.T."/>
            <person name="Stensballe A."/>
            <person name="Nielsen J.L."/>
        </authorList>
    </citation>
    <scope>NUCLEOTIDE SEQUENCE [LARGE SCALE GENOMIC DNA]</scope>
    <source>
        <strain evidence="4 5">I11</strain>
    </source>
</reference>
<keyword evidence="2" id="KW-0472">Membrane</keyword>
<keyword evidence="2" id="KW-1133">Transmembrane helix</keyword>
<dbReference type="PANTHER" id="PTHR34473">
    <property type="entry name" value="UPF0699 TRANSMEMBRANE PROTEIN YDBS"/>
    <property type="match status" value="1"/>
</dbReference>
<feature type="domain" description="YdbS-like PH" evidence="3">
    <location>
        <begin position="427"/>
        <end position="503"/>
    </location>
</feature>
<feature type="transmembrane region" description="Helical" evidence="2">
    <location>
        <begin position="385"/>
        <end position="403"/>
    </location>
</feature>
<dbReference type="InterPro" id="IPR005182">
    <property type="entry name" value="YdbS-like_PH"/>
</dbReference>
<feature type="transmembrane region" description="Helical" evidence="2">
    <location>
        <begin position="210"/>
        <end position="231"/>
    </location>
</feature>
<feature type="compositionally biased region" description="Low complexity" evidence="1">
    <location>
        <begin position="1"/>
        <end position="31"/>
    </location>
</feature>
<name>H0E3T0_9ACTN</name>
<gene>
    <name evidence="4" type="ORF">PAI11_14540</name>
</gene>
<evidence type="ECO:0000313" key="4">
    <source>
        <dbReference type="EMBL" id="EHN11649.1"/>
    </source>
</evidence>
<dbReference type="EMBL" id="AGUD01000081">
    <property type="protein sequence ID" value="EHN11649.1"/>
    <property type="molecule type" value="Genomic_DNA"/>
</dbReference>
<feature type="domain" description="YdbS-like PH" evidence="3">
    <location>
        <begin position="284"/>
        <end position="361"/>
    </location>
</feature>
<evidence type="ECO:0000313" key="5">
    <source>
        <dbReference type="Proteomes" id="UP000005143"/>
    </source>
</evidence>
<dbReference type="Proteomes" id="UP000005143">
    <property type="component" value="Unassembled WGS sequence"/>
</dbReference>
<comment type="caution">
    <text evidence="4">The sequence shown here is derived from an EMBL/GenBank/DDBJ whole genome shotgun (WGS) entry which is preliminary data.</text>
</comment>
<dbReference type="PANTHER" id="PTHR34473:SF2">
    <property type="entry name" value="UPF0699 TRANSMEMBRANE PROTEIN YDBT"/>
    <property type="match status" value="1"/>
</dbReference>
<keyword evidence="2" id="KW-0812">Transmembrane</keyword>
<evidence type="ECO:0000256" key="2">
    <source>
        <dbReference type="SAM" id="Phobius"/>
    </source>
</evidence>
<keyword evidence="5" id="KW-1185">Reference proteome</keyword>
<dbReference type="AlphaFoldDB" id="H0E3T0"/>
<dbReference type="InterPro" id="IPR014529">
    <property type="entry name" value="UCP026631"/>
</dbReference>
<feature type="transmembrane region" description="Helical" evidence="2">
    <location>
        <begin position="258"/>
        <end position="286"/>
    </location>
</feature>
<evidence type="ECO:0000256" key="1">
    <source>
        <dbReference type="SAM" id="MobiDB-lite"/>
    </source>
</evidence>
<feature type="domain" description="YdbS-like PH" evidence="3">
    <location>
        <begin position="88"/>
        <end position="166"/>
    </location>
</feature>
<accession>H0E3T0</accession>
<protein>
    <submittedName>
        <fullName evidence="4">YdbT-like protein</fullName>
    </submittedName>
</protein>
<feature type="region of interest" description="Disordered" evidence="1">
    <location>
        <begin position="523"/>
        <end position="543"/>
    </location>
</feature>
<sequence length="543" mass="56014">MTSDPGAGAPEPAPEPAAATDPAPSGPAAPGEADERRLHPAYLLIGGLKVAKNLVPAAIGLVVALKETGLLALIALAAIAVGAAVVEWRVTRYAVVDGALRLRSGLLSRSERVVPASRVSAVDSSRGLIQRLFGLVSLEVQTAGGGKQAEIKLEAVTFDEAERLRGALGHGSAPGPAAGLLPHPERPATVAAPSPAAPAPVVYAITARELLIAALTGPQLGIVAVAVGSLASQARDLLPERLTEDAGNTLTHSGPGTLALLALGALLVAAVVSTIGTVLAFAEFTVTRDETRLRVRRGLLTERTGTVPLDRVHGVRVVEGLLRRPLRYATIQVEVAGYSGEDQLTRTLVPLVHRDAVPALLERLVPGLDWPARLHRPPARAWRRYLTAPVAAGAVVGVAGALLLPGGLALLGLLGPLLGALAGQARWRAAGWHLTPGTLALRSWWISRVTLLAVPGRVQRVAVHRNPLQRRGGLATLSTVLATKRRGRIAQLDVATAAALQHAIVRRTGFDGVAVAAGPAGAPIARDRGTAAPGQMPPGAPSR</sequence>
<dbReference type="PIRSF" id="PIRSF026631">
    <property type="entry name" value="UCP026631"/>
    <property type="match status" value="1"/>
</dbReference>
<evidence type="ECO:0000259" key="3">
    <source>
        <dbReference type="Pfam" id="PF03703"/>
    </source>
</evidence>
<proteinExistence type="predicted"/>
<feature type="region of interest" description="Disordered" evidence="1">
    <location>
        <begin position="1"/>
        <end position="33"/>
    </location>
</feature>
<feature type="transmembrane region" description="Helical" evidence="2">
    <location>
        <begin position="69"/>
        <end position="86"/>
    </location>
</feature>
<dbReference type="OrthoDB" id="3190163at2"/>
<organism evidence="4 5">
    <name type="scientific">Patulibacter medicamentivorans</name>
    <dbReference type="NCBI Taxonomy" id="1097667"/>
    <lineage>
        <taxon>Bacteria</taxon>
        <taxon>Bacillati</taxon>
        <taxon>Actinomycetota</taxon>
        <taxon>Thermoleophilia</taxon>
        <taxon>Solirubrobacterales</taxon>
        <taxon>Patulibacteraceae</taxon>
        <taxon>Patulibacter</taxon>
    </lineage>
</organism>
<dbReference type="RefSeq" id="WP_007572623.1">
    <property type="nucleotide sequence ID" value="NZ_AGUD01000081.1"/>
</dbReference>
<dbReference type="Pfam" id="PF03703">
    <property type="entry name" value="bPH_2"/>
    <property type="match status" value="3"/>
</dbReference>